<dbReference type="InterPro" id="IPR016167">
    <property type="entry name" value="FAD-bd_PCMH_sub1"/>
</dbReference>
<evidence type="ECO:0000259" key="3">
    <source>
        <dbReference type="PROSITE" id="PS51387"/>
    </source>
</evidence>
<proteinExistence type="predicted"/>
<name>A0ABY7EQU8_MYAAR</name>
<dbReference type="PANTHER" id="PTHR45444">
    <property type="entry name" value="XANTHINE DEHYDROGENASE"/>
    <property type="match status" value="1"/>
</dbReference>
<keyword evidence="5" id="KW-1185">Reference proteome</keyword>
<dbReference type="Gene3D" id="3.30.43.10">
    <property type="entry name" value="Uridine Diphospho-n-acetylenolpyruvylglucosamine Reductase, domain 2"/>
    <property type="match status" value="1"/>
</dbReference>
<sequence>MHVALDSCLFPVCAAHGKSVVTVEGVGNTDTGLHAVQVTFIGGLLEDHGFVMAAFKLLRNHPAPSFIHNNTSPKRRLLENHGLQCGFCTPGFVMSAFTLLRNHPAPSRRQVERSIEGNLCRCTGYRPIIEAFSSFSPEVCPMGSQCCRNRDRLEKTPSVDKKLIAENEDQVPIFPPELQVSDAYRSGQAVFGSGEITWYRPVSLRQLLQLRDSFPSALLVMGNTTTGFAIKKHEFDGPLIYGGDVTELKRCDVTDAGITVGGGCTMNELEEQLSVLEAKVKEDGWRKFVLWPERLGHIHAVTHATNSGHNRF</sequence>
<dbReference type="InterPro" id="IPR002888">
    <property type="entry name" value="2Fe-2S-bd"/>
</dbReference>
<dbReference type="InterPro" id="IPR002346">
    <property type="entry name" value="Mopterin_DH_FAD-bd"/>
</dbReference>
<dbReference type="InterPro" id="IPR036884">
    <property type="entry name" value="2Fe-2S-bd_dom_sf"/>
</dbReference>
<dbReference type="SUPFAM" id="SSF47741">
    <property type="entry name" value="CO dehydrogenase ISP C-domain like"/>
    <property type="match status" value="1"/>
</dbReference>
<dbReference type="Pfam" id="PF01799">
    <property type="entry name" value="Fer2_2"/>
    <property type="match status" value="1"/>
</dbReference>
<dbReference type="SUPFAM" id="SSF56176">
    <property type="entry name" value="FAD-binding/transporter-associated domain-like"/>
    <property type="match status" value="1"/>
</dbReference>
<dbReference type="EMBL" id="CP111018">
    <property type="protein sequence ID" value="WAR11106.1"/>
    <property type="molecule type" value="Genomic_DNA"/>
</dbReference>
<reference evidence="4" key="1">
    <citation type="submission" date="2022-11" db="EMBL/GenBank/DDBJ databases">
        <title>Centuries of genome instability and evolution in soft-shell clam transmissible cancer (bioRxiv).</title>
        <authorList>
            <person name="Hart S.F.M."/>
            <person name="Yonemitsu M.A."/>
            <person name="Giersch R.M."/>
            <person name="Beal B.F."/>
            <person name="Arriagada G."/>
            <person name="Davis B.W."/>
            <person name="Ostrander E.A."/>
            <person name="Goff S.P."/>
            <person name="Metzger M.J."/>
        </authorList>
    </citation>
    <scope>NUCLEOTIDE SEQUENCE</scope>
    <source>
        <strain evidence="4">MELC-2E11</strain>
        <tissue evidence="4">Siphon/mantle</tissue>
    </source>
</reference>
<dbReference type="Gene3D" id="3.10.20.30">
    <property type="match status" value="1"/>
</dbReference>
<dbReference type="Proteomes" id="UP001164746">
    <property type="component" value="Chromosome 7"/>
</dbReference>
<dbReference type="InterPro" id="IPR036318">
    <property type="entry name" value="FAD-bd_PCMH-like_sf"/>
</dbReference>
<keyword evidence="2" id="KW-0274">FAD</keyword>
<evidence type="ECO:0000256" key="1">
    <source>
        <dbReference type="ARBA" id="ARBA00022630"/>
    </source>
</evidence>
<evidence type="ECO:0000313" key="5">
    <source>
        <dbReference type="Proteomes" id="UP001164746"/>
    </source>
</evidence>
<feature type="non-terminal residue" evidence="4">
    <location>
        <position position="312"/>
    </location>
</feature>
<dbReference type="InterPro" id="IPR016166">
    <property type="entry name" value="FAD-bd_PCMH"/>
</dbReference>
<protein>
    <submittedName>
        <fullName evidence="4">XDH-like protein</fullName>
    </submittedName>
</protein>
<dbReference type="InterPro" id="IPR012675">
    <property type="entry name" value="Beta-grasp_dom_sf"/>
</dbReference>
<dbReference type="PANTHER" id="PTHR45444:SF3">
    <property type="entry name" value="XANTHINE DEHYDROGENASE"/>
    <property type="match status" value="1"/>
</dbReference>
<gene>
    <name evidence="4" type="ORF">MAR_036182</name>
</gene>
<feature type="domain" description="FAD-binding PCMH-type" evidence="3">
    <location>
        <begin position="191"/>
        <end position="312"/>
    </location>
</feature>
<evidence type="ECO:0000313" key="4">
    <source>
        <dbReference type="EMBL" id="WAR11106.1"/>
    </source>
</evidence>
<dbReference type="Pfam" id="PF00941">
    <property type="entry name" value="FAD_binding_5"/>
    <property type="match status" value="1"/>
</dbReference>
<dbReference type="PROSITE" id="PS51387">
    <property type="entry name" value="FAD_PCMH"/>
    <property type="match status" value="1"/>
</dbReference>
<accession>A0ABY7EQU8</accession>
<dbReference type="InterPro" id="IPR016208">
    <property type="entry name" value="Ald_Oxase/xanthine_DH-like"/>
</dbReference>
<dbReference type="Gene3D" id="1.10.150.120">
    <property type="entry name" value="[2Fe-2S]-binding domain"/>
    <property type="match status" value="1"/>
</dbReference>
<evidence type="ECO:0000256" key="2">
    <source>
        <dbReference type="ARBA" id="ARBA00022827"/>
    </source>
</evidence>
<keyword evidence="1" id="KW-0285">Flavoprotein</keyword>
<organism evidence="4 5">
    <name type="scientific">Mya arenaria</name>
    <name type="common">Soft-shell clam</name>
    <dbReference type="NCBI Taxonomy" id="6604"/>
    <lineage>
        <taxon>Eukaryota</taxon>
        <taxon>Metazoa</taxon>
        <taxon>Spiralia</taxon>
        <taxon>Lophotrochozoa</taxon>
        <taxon>Mollusca</taxon>
        <taxon>Bivalvia</taxon>
        <taxon>Autobranchia</taxon>
        <taxon>Heteroconchia</taxon>
        <taxon>Euheterodonta</taxon>
        <taxon>Imparidentia</taxon>
        <taxon>Neoheterodontei</taxon>
        <taxon>Myida</taxon>
        <taxon>Myoidea</taxon>
        <taxon>Myidae</taxon>
        <taxon>Mya</taxon>
    </lineage>
</organism>